<dbReference type="Proteomes" id="UP000053732">
    <property type="component" value="Unassembled WGS sequence"/>
</dbReference>
<evidence type="ECO:0000313" key="2">
    <source>
        <dbReference type="Proteomes" id="UP000053732"/>
    </source>
</evidence>
<dbReference type="AlphaFoldDB" id="A0A0G4PD65"/>
<gene>
    <name evidence="1" type="ORF">PCAMFM013_S011g000188</name>
</gene>
<sequence length="54" mass="6065">MATKPNWEMSACDCPPRVIYGRPSITVGTTNSLLSGTLSLREFASSEYLFPRRR</sequence>
<keyword evidence="2" id="KW-1185">Reference proteome</keyword>
<accession>A0A0G4PD65</accession>
<name>A0A0G4PD65_PENC3</name>
<proteinExistence type="predicted"/>
<reference evidence="1 2" key="1">
    <citation type="journal article" date="2014" name="Nat. Commun.">
        <title>Multiple recent horizontal transfers of a large genomic region in cheese making fungi.</title>
        <authorList>
            <person name="Cheeseman K."/>
            <person name="Ropars J."/>
            <person name="Renault P."/>
            <person name="Dupont J."/>
            <person name="Gouzy J."/>
            <person name="Branca A."/>
            <person name="Abraham A.L."/>
            <person name="Ceppi M."/>
            <person name="Conseiller E."/>
            <person name="Debuchy R."/>
            <person name="Malagnac F."/>
            <person name="Goarin A."/>
            <person name="Silar P."/>
            <person name="Lacoste S."/>
            <person name="Sallet E."/>
            <person name="Bensimon A."/>
            <person name="Giraud T."/>
            <person name="Brygoo Y."/>
        </authorList>
    </citation>
    <scope>NUCLEOTIDE SEQUENCE [LARGE SCALE GENOMIC DNA]</scope>
    <source>
        <strain evidence="2">FM 013</strain>
    </source>
</reference>
<dbReference type="EMBL" id="HG793144">
    <property type="protein sequence ID" value="CRL24194.1"/>
    <property type="molecule type" value="Genomic_DNA"/>
</dbReference>
<protein>
    <submittedName>
        <fullName evidence="1">Str. FM013</fullName>
    </submittedName>
</protein>
<organism evidence="1 2">
    <name type="scientific">Penicillium camemberti (strain FM 013)</name>
    <dbReference type="NCBI Taxonomy" id="1429867"/>
    <lineage>
        <taxon>Eukaryota</taxon>
        <taxon>Fungi</taxon>
        <taxon>Dikarya</taxon>
        <taxon>Ascomycota</taxon>
        <taxon>Pezizomycotina</taxon>
        <taxon>Eurotiomycetes</taxon>
        <taxon>Eurotiomycetidae</taxon>
        <taxon>Eurotiales</taxon>
        <taxon>Aspergillaceae</taxon>
        <taxon>Penicillium</taxon>
    </lineage>
</organism>
<evidence type="ECO:0000313" key="1">
    <source>
        <dbReference type="EMBL" id="CRL24194.1"/>
    </source>
</evidence>